<comment type="caution">
    <text evidence="1">The sequence shown here is derived from an EMBL/GenBank/DDBJ whole genome shotgun (WGS) entry which is preliminary data.</text>
</comment>
<evidence type="ECO:0000313" key="1">
    <source>
        <dbReference type="EMBL" id="KAL0937806.1"/>
    </source>
</evidence>
<gene>
    <name evidence="1" type="ORF">CTRU02_207537</name>
</gene>
<evidence type="ECO:0000313" key="2">
    <source>
        <dbReference type="Proteomes" id="UP000805649"/>
    </source>
</evidence>
<protein>
    <submittedName>
        <fullName evidence="1">Uncharacterized protein</fullName>
    </submittedName>
</protein>
<accession>A0ACC3Z147</accession>
<proteinExistence type="predicted"/>
<sequence>MSASESAPPVTGIQAKRDGHHTPNISISSQSHACNAAFDRLRQSIPNSAYRGLENAVADEVGRFKIWAANIGALQDAKSASSLDSRLKTSDRMRQFVSSDLTRLKDVLDRAGIISGDLPNRTSQPLVSEEDVATRSVEIVFRSDAGNIMGDESSTSDTTELAQLFLNIQSCITHLFTLSTLIRKDRPRGRIGRQRPQDSVPDPGPDIVNARDKFPKLKQRPWLAERIGTWVSKQRDYVRYRQDHRKKMSRSNKDASDETRSTRATTKATTYNDPSSGQEAMNSNSISAREGSFTSVATSFATTAAGDMASGRRIPNLTDMWLDGVKLGYNQNIECPFCRTIQIIENRNQWK</sequence>
<organism evidence="1 2">
    <name type="scientific">Colletotrichum truncatum</name>
    <name type="common">Anthracnose fungus</name>
    <name type="synonym">Colletotrichum capsici</name>
    <dbReference type="NCBI Taxonomy" id="5467"/>
    <lineage>
        <taxon>Eukaryota</taxon>
        <taxon>Fungi</taxon>
        <taxon>Dikarya</taxon>
        <taxon>Ascomycota</taxon>
        <taxon>Pezizomycotina</taxon>
        <taxon>Sordariomycetes</taxon>
        <taxon>Hypocreomycetidae</taxon>
        <taxon>Glomerellales</taxon>
        <taxon>Glomerellaceae</taxon>
        <taxon>Colletotrichum</taxon>
        <taxon>Colletotrichum truncatum species complex</taxon>
    </lineage>
</organism>
<name>A0ACC3Z147_COLTU</name>
<reference evidence="1 2" key="1">
    <citation type="journal article" date="2020" name="Phytopathology">
        <title>Genome Sequence Resources of Colletotrichum truncatum, C. plurivorum, C. musicola, and C. sojae: Four Species Pathogenic to Soybean (Glycine max).</title>
        <authorList>
            <person name="Rogerio F."/>
            <person name="Boufleur T.R."/>
            <person name="Ciampi-Guillardi M."/>
            <person name="Sukno S.A."/>
            <person name="Thon M.R."/>
            <person name="Massola Junior N.S."/>
            <person name="Baroncelli R."/>
        </authorList>
    </citation>
    <scope>NUCLEOTIDE SEQUENCE [LARGE SCALE GENOMIC DNA]</scope>
    <source>
        <strain evidence="1 2">CMES1059</strain>
    </source>
</reference>
<keyword evidence="2" id="KW-1185">Reference proteome</keyword>
<dbReference type="Proteomes" id="UP000805649">
    <property type="component" value="Unassembled WGS sequence"/>
</dbReference>
<dbReference type="EMBL" id="VUJX02000004">
    <property type="protein sequence ID" value="KAL0937806.1"/>
    <property type="molecule type" value="Genomic_DNA"/>
</dbReference>